<dbReference type="InterPro" id="IPR002563">
    <property type="entry name" value="Flavin_Rdtase-like_dom"/>
</dbReference>
<protein>
    <recommendedName>
        <fullName evidence="3">Flavin reductase like domain-containing protein</fullName>
    </recommendedName>
</protein>
<dbReference type="AlphaFoldDB" id="A0A9P4KCQ3"/>
<accession>A0A9P4KCQ3</accession>
<evidence type="ECO:0000259" key="3">
    <source>
        <dbReference type="SMART" id="SM00903"/>
    </source>
</evidence>
<organism evidence="4 5">
    <name type="scientific">Lojkania enalia</name>
    <dbReference type="NCBI Taxonomy" id="147567"/>
    <lineage>
        <taxon>Eukaryota</taxon>
        <taxon>Fungi</taxon>
        <taxon>Dikarya</taxon>
        <taxon>Ascomycota</taxon>
        <taxon>Pezizomycotina</taxon>
        <taxon>Dothideomycetes</taxon>
        <taxon>Pleosporomycetidae</taxon>
        <taxon>Pleosporales</taxon>
        <taxon>Pleosporales incertae sedis</taxon>
        <taxon>Lojkania</taxon>
    </lineage>
</organism>
<feature type="compositionally biased region" description="Basic and acidic residues" evidence="2">
    <location>
        <begin position="79"/>
        <end position="89"/>
    </location>
</feature>
<dbReference type="Pfam" id="PF01613">
    <property type="entry name" value="Flavin_Reduct"/>
    <property type="match status" value="1"/>
</dbReference>
<dbReference type="InterPro" id="IPR012349">
    <property type="entry name" value="Split_barrel_FMN-bd"/>
</dbReference>
<feature type="region of interest" description="Disordered" evidence="2">
    <location>
        <begin position="111"/>
        <end position="143"/>
    </location>
</feature>
<keyword evidence="1" id="KW-0560">Oxidoreductase</keyword>
<sequence>MVLSQRPATRFFAAFYNWHRYTQRNKSGCRIRPQHPRHLSKGRRLYIQNDPQLRRKPMSEQPLQPEGSDKVKTSTHRSTRNELAKPEELSHWPDDHVVIGEYTPNPYMGDQEQIDGITSGQGEEERRSGQSLSPSYWTVNNVSEQNPDTLRDTVRGLMRNVPQSITVVTATHIDPELKKPVSLGLVVSSFSTVTLNPPTISLNIRQPSQTLDAIRADKGRFRVHFLRAHHEGARLANMFTGGNTPSAYLERSKGAKGIISHAQKDADLAKFALNDHVIAALDCEINQELTVSDHIIVVARVFNGTYRECLQPVLQYLNQGFAGTPQKYIINDQPTIANVAPASPTFSIQSSSDKSKSPQSPFSFSLFPGEQERQTLVNRIERYIRQMPQPLNMSIDDAEQMIVKNLAIPDDILGISIRQIVANVGMNSIIDPEDRDLPIKFDFYGNLAPDDISTIAERLRQLVQEDRRPLSFHFKKLYRWLGVHPASQGMLASDLVNPLRAAGLVQPFEPNVDLQLFRTEQPLSLEYLERIEHRVREDFMRNRHAADVSCAPTHILSEVVGYNSALLSYVKQIRLRLLNDLAPEYYSRSPITISGHVNQYEARVVVRRVVDSVGGHDGQVTKNKLYRVPHWEVLRRVDVHPMVSGIDTDFLFGKLQYLWGEAEKETRTAQQRKKPDNVTEESETQAKFTYLVDKMMDEVFKSRPNWEELTSAINEFVDACPHRAVAWKPKDIVAALGINPRSMIVNPQTSSLVAFAESDIIPELIRKAIDEKGFVTDEYLKNS</sequence>
<reference evidence="5" key="1">
    <citation type="journal article" date="2020" name="Stud. Mycol.">
        <title>101 Dothideomycetes genomes: A test case for predicting lifestyles and emergence of pathogens.</title>
        <authorList>
            <person name="Haridas S."/>
            <person name="Albert R."/>
            <person name="Binder M."/>
            <person name="Bloem J."/>
            <person name="LaButti K."/>
            <person name="Salamov A."/>
            <person name="Andreopoulos B."/>
            <person name="Baker S."/>
            <person name="Barry K."/>
            <person name="Bills G."/>
            <person name="Bluhm B."/>
            <person name="Cannon C."/>
            <person name="Castanera R."/>
            <person name="Culley D."/>
            <person name="Daum C."/>
            <person name="Ezra D."/>
            <person name="Gonzalez J."/>
            <person name="Henrissat B."/>
            <person name="Kuo A."/>
            <person name="Liang C."/>
            <person name="Lipzen A."/>
            <person name="Lutzoni F."/>
            <person name="Magnuson J."/>
            <person name="Mondo S."/>
            <person name="Nolan M."/>
            <person name="Ohm R."/>
            <person name="Pangilinan J."/>
            <person name="Park H.-J."/>
            <person name="Ramirez L."/>
            <person name="Alfaro M."/>
            <person name="Sun H."/>
            <person name="Tritt A."/>
            <person name="Yoshinaga Y."/>
            <person name="Zwiers L.-H."/>
            <person name="Turgeon B."/>
            <person name="Goodwin S."/>
            <person name="Spatafora J."/>
            <person name="Crous P."/>
            <person name="Grigoriev I."/>
        </authorList>
    </citation>
    <scope>NUCLEOTIDE SEQUENCE [LARGE SCALE GENOMIC DNA]</scope>
    <source>
        <strain evidence="5">CBS 304.66</strain>
    </source>
</reference>
<evidence type="ECO:0000313" key="5">
    <source>
        <dbReference type="Proteomes" id="UP000800093"/>
    </source>
</evidence>
<name>A0A9P4KCQ3_9PLEO</name>
<keyword evidence="5" id="KW-1185">Reference proteome</keyword>
<dbReference type="Gene3D" id="2.30.110.10">
    <property type="entry name" value="Electron Transport, Fmn-binding Protein, Chain A"/>
    <property type="match status" value="1"/>
</dbReference>
<dbReference type="OrthoDB" id="2015405at2759"/>
<feature type="compositionally biased region" description="Polar residues" evidence="2">
    <location>
        <begin position="129"/>
        <end position="143"/>
    </location>
</feature>
<evidence type="ECO:0000256" key="2">
    <source>
        <dbReference type="SAM" id="MobiDB-lite"/>
    </source>
</evidence>
<dbReference type="EMBL" id="ML986600">
    <property type="protein sequence ID" value="KAF2266228.1"/>
    <property type="molecule type" value="Genomic_DNA"/>
</dbReference>
<evidence type="ECO:0000256" key="1">
    <source>
        <dbReference type="ARBA" id="ARBA00023002"/>
    </source>
</evidence>
<dbReference type="SUPFAM" id="SSF50475">
    <property type="entry name" value="FMN-binding split barrel"/>
    <property type="match status" value="1"/>
</dbReference>
<feature type="domain" description="Flavin reductase like" evidence="3">
    <location>
        <begin position="158"/>
        <end position="323"/>
    </location>
</feature>
<dbReference type="GO" id="GO:0010181">
    <property type="term" value="F:FMN binding"/>
    <property type="evidence" value="ECO:0007669"/>
    <property type="project" value="InterPro"/>
</dbReference>
<dbReference type="PANTHER" id="PTHR30466">
    <property type="entry name" value="FLAVIN REDUCTASE"/>
    <property type="match status" value="1"/>
</dbReference>
<dbReference type="PANTHER" id="PTHR30466:SF1">
    <property type="entry name" value="FMN REDUCTASE (NADH) RUTF"/>
    <property type="match status" value="1"/>
</dbReference>
<dbReference type="InterPro" id="IPR050268">
    <property type="entry name" value="NADH-dep_flavin_reductase"/>
</dbReference>
<proteinExistence type="predicted"/>
<gene>
    <name evidence="4" type="ORF">CC78DRAFT_615299</name>
</gene>
<feature type="compositionally biased region" description="Basic residues" evidence="2">
    <location>
        <begin position="27"/>
        <end position="44"/>
    </location>
</feature>
<dbReference type="Proteomes" id="UP000800093">
    <property type="component" value="Unassembled WGS sequence"/>
</dbReference>
<dbReference type="SMART" id="SM00903">
    <property type="entry name" value="Flavin_Reduct"/>
    <property type="match status" value="1"/>
</dbReference>
<evidence type="ECO:0000313" key="4">
    <source>
        <dbReference type="EMBL" id="KAF2266228.1"/>
    </source>
</evidence>
<feature type="region of interest" description="Disordered" evidence="2">
    <location>
        <begin position="27"/>
        <end position="89"/>
    </location>
</feature>
<comment type="caution">
    <text evidence="4">The sequence shown here is derived from an EMBL/GenBank/DDBJ whole genome shotgun (WGS) entry which is preliminary data.</text>
</comment>
<dbReference type="GO" id="GO:0042602">
    <property type="term" value="F:riboflavin reductase (NADPH) activity"/>
    <property type="evidence" value="ECO:0007669"/>
    <property type="project" value="TreeGrafter"/>
</dbReference>